<dbReference type="InterPro" id="IPR000843">
    <property type="entry name" value="HTH_LacI"/>
</dbReference>
<sequence length="334" mass="36520">MSTIAKVAARAGVSPTTVSHVINHADRVSQALREKVQAAIQELGYVPNPQAQSLRTGRTNLIAMLIPDIRNPFYPELVKTAQSELEAAGLDMLIFNTDVPGGRSQEHGREYLRQIRNRRIDGLIVGDFALHGMHDALVGLEMPTVFIGDLPNQAVDNLKIDDFGGGYQMGRYLAEKGHTRIAHVTGPSFFAEAMARAAGFEEGLRDAGVEPISDLRFEGTYLGPSGEAAVKWLLEKQAHALPTAIFFANFLMASAGLAEFYDRGLSVPQDMAVAVFGDQPQLEYVRPRLTRVGNVPAELARRATEMLLERLTGRYEGAPRSEVVPCILHPFDTA</sequence>
<proteinExistence type="predicted"/>
<dbReference type="Gene3D" id="1.10.260.40">
    <property type="entry name" value="lambda repressor-like DNA-binding domains"/>
    <property type="match status" value="1"/>
</dbReference>
<protein>
    <submittedName>
        <fullName evidence="5">LacI family transcriptional regulator</fullName>
    </submittedName>
</protein>
<dbReference type="Proteomes" id="UP000294576">
    <property type="component" value="Unassembled WGS sequence"/>
</dbReference>
<gene>
    <name evidence="5" type="ORF">EV132_112152</name>
</gene>
<dbReference type="SUPFAM" id="SSF47413">
    <property type="entry name" value="lambda repressor-like DNA-binding domains"/>
    <property type="match status" value="1"/>
</dbReference>
<reference evidence="5 6" key="1">
    <citation type="submission" date="2019-03" db="EMBL/GenBank/DDBJ databases">
        <title>Genomic Encyclopedia of Type Strains, Phase IV (KMG-V): Genome sequencing to study the core and pangenomes of soil and plant-associated prokaryotes.</title>
        <authorList>
            <person name="Whitman W."/>
        </authorList>
    </citation>
    <scope>NUCLEOTIDE SEQUENCE [LARGE SCALE GENOMIC DNA]</scope>
    <source>
        <strain evidence="5 6">Hc14</strain>
    </source>
</reference>
<dbReference type="PANTHER" id="PTHR30146:SF109">
    <property type="entry name" value="HTH-TYPE TRANSCRIPTIONAL REGULATOR GALS"/>
    <property type="match status" value="1"/>
</dbReference>
<comment type="caution">
    <text evidence="5">The sequence shown here is derived from an EMBL/GenBank/DDBJ whole genome shotgun (WGS) entry which is preliminary data.</text>
</comment>
<dbReference type="CDD" id="cd01392">
    <property type="entry name" value="HTH_LacI"/>
    <property type="match status" value="1"/>
</dbReference>
<dbReference type="GO" id="GO:0000976">
    <property type="term" value="F:transcription cis-regulatory region binding"/>
    <property type="evidence" value="ECO:0007669"/>
    <property type="project" value="TreeGrafter"/>
</dbReference>
<dbReference type="InterPro" id="IPR010982">
    <property type="entry name" value="Lambda_DNA-bd_dom_sf"/>
</dbReference>
<keyword evidence="2" id="KW-0238">DNA-binding</keyword>
<dbReference type="SUPFAM" id="SSF53822">
    <property type="entry name" value="Periplasmic binding protein-like I"/>
    <property type="match status" value="1"/>
</dbReference>
<dbReference type="RefSeq" id="WP_132565837.1">
    <property type="nucleotide sequence ID" value="NZ_SMBH01000012.1"/>
</dbReference>
<dbReference type="PANTHER" id="PTHR30146">
    <property type="entry name" value="LACI-RELATED TRANSCRIPTIONAL REPRESSOR"/>
    <property type="match status" value="1"/>
</dbReference>
<dbReference type="InterPro" id="IPR046335">
    <property type="entry name" value="LacI/GalR-like_sensor"/>
</dbReference>
<feature type="domain" description="HTH lacI-type" evidence="4">
    <location>
        <begin position="2"/>
        <end position="56"/>
    </location>
</feature>
<evidence type="ECO:0000313" key="6">
    <source>
        <dbReference type="Proteomes" id="UP000294576"/>
    </source>
</evidence>
<evidence type="ECO:0000256" key="1">
    <source>
        <dbReference type="ARBA" id="ARBA00023015"/>
    </source>
</evidence>
<dbReference type="CDD" id="cd06267">
    <property type="entry name" value="PBP1_LacI_sugar_binding-like"/>
    <property type="match status" value="1"/>
</dbReference>
<evidence type="ECO:0000256" key="3">
    <source>
        <dbReference type="ARBA" id="ARBA00023163"/>
    </source>
</evidence>
<dbReference type="Pfam" id="PF13377">
    <property type="entry name" value="Peripla_BP_3"/>
    <property type="match status" value="1"/>
</dbReference>
<evidence type="ECO:0000313" key="5">
    <source>
        <dbReference type="EMBL" id="TCU13454.1"/>
    </source>
</evidence>
<dbReference type="Pfam" id="PF00356">
    <property type="entry name" value="LacI"/>
    <property type="match status" value="1"/>
</dbReference>
<evidence type="ECO:0000256" key="2">
    <source>
        <dbReference type="ARBA" id="ARBA00023125"/>
    </source>
</evidence>
<keyword evidence="3" id="KW-0804">Transcription</keyword>
<name>A0A4R3PZE6_RHISU</name>
<evidence type="ECO:0000259" key="4">
    <source>
        <dbReference type="PROSITE" id="PS50932"/>
    </source>
</evidence>
<keyword evidence="1" id="KW-0805">Transcription regulation</keyword>
<dbReference type="PROSITE" id="PS50932">
    <property type="entry name" value="HTH_LACI_2"/>
    <property type="match status" value="1"/>
</dbReference>
<dbReference type="SMART" id="SM00354">
    <property type="entry name" value="HTH_LACI"/>
    <property type="match status" value="1"/>
</dbReference>
<organism evidence="5 6">
    <name type="scientific">Rhizobium sullae</name>
    <name type="common">Rhizobium hedysari</name>
    <dbReference type="NCBI Taxonomy" id="50338"/>
    <lineage>
        <taxon>Bacteria</taxon>
        <taxon>Pseudomonadati</taxon>
        <taxon>Pseudomonadota</taxon>
        <taxon>Alphaproteobacteria</taxon>
        <taxon>Hyphomicrobiales</taxon>
        <taxon>Rhizobiaceae</taxon>
        <taxon>Rhizobium/Agrobacterium group</taxon>
        <taxon>Rhizobium</taxon>
    </lineage>
</organism>
<dbReference type="GO" id="GO:0003700">
    <property type="term" value="F:DNA-binding transcription factor activity"/>
    <property type="evidence" value="ECO:0007669"/>
    <property type="project" value="TreeGrafter"/>
</dbReference>
<dbReference type="EMBL" id="SMBH01000012">
    <property type="protein sequence ID" value="TCU13454.1"/>
    <property type="molecule type" value="Genomic_DNA"/>
</dbReference>
<accession>A0A4R3PZE6</accession>
<dbReference type="InterPro" id="IPR028082">
    <property type="entry name" value="Peripla_BP_I"/>
</dbReference>
<dbReference type="AlphaFoldDB" id="A0A4R3PZE6"/>
<dbReference type="Gene3D" id="3.40.50.2300">
    <property type="match status" value="2"/>
</dbReference>